<dbReference type="Gene3D" id="1.10.1740.10">
    <property type="match status" value="1"/>
</dbReference>
<evidence type="ECO:0000313" key="6">
    <source>
        <dbReference type="EMBL" id="MDI6451336.1"/>
    </source>
</evidence>
<dbReference type="PANTHER" id="PTHR43133:SF51">
    <property type="entry name" value="RNA POLYMERASE SIGMA FACTOR"/>
    <property type="match status" value="1"/>
</dbReference>
<dbReference type="InterPro" id="IPR007627">
    <property type="entry name" value="RNA_pol_sigma70_r2"/>
</dbReference>
<dbReference type="SUPFAM" id="SSF88946">
    <property type="entry name" value="Sigma2 domain of RNA polymerase sigma factors"/>
    <property type="match status" value="1"/>
</dbReference>
<accession>A0AAW6U712</accession>
<dbReference type="NCBIfam" id="TIGR02937">
    <property type="entry name" value="sigma70-ECF"/>
    <property type="match status" value="1"/>
</dbReference>
<evidence type="ECO:0000256" key="2">
    <source>
        <dbReference type="ARBA" id="ARBA00023015"/>
    </source>
</evidence>
<reference evidence="6" key="1">
    <citation type="submission" date="2023-05" db="EMBL/GenBank/DDBJ databases">
        <title>Anaerotaeda fermentans gen. nov., sp. nov., a novel anaerobic planctomycete of the new family within the order Sedimentisphaerales isolated from Taman Peninsula, Russia.</title>
        <authorList>
            <person name="Khomyakova M.A."/>
            <person name="Merkel A.Y."/>
            <person name="Slobodkin A.I."/>
        </authorList>
    </citation>
    <scope>NUCLEOTIDE SEQUENCE</scope>
    <source>
        <strain evidence="6">M17dextr</strain>
    </source>
</reference>
<dbReference type="EMBL" id="JASCXX010000033">
    <property type="protein sequence ID" value="MDI6451336.1"/>
    <property type="molecule type" value="Genomic_DNA"/>
</dbReference>
<dbReference type="GO" id="GO:0016987">
    <property type="term" value="F:sigma factor activity"/>
    <property type="evidence" value="ECO:0007669"/>
    <property type="project" value="UniProtKB-KW"/>
</dbReference>
<feature type="domain" description="RNA polymerase sigma-70 region 2" evidence="5">
    <location>
        <begin position="15"/>
        <end position="79"/>
    </location>
</feature>
<dbReference type="PANTHER" id="PTHR43133">
    <property type="entry name" value="RNA POLYMERASE ECF-TYPE SIGMA FACTO"/>
    <property type="match status" value="1"/>
</dbReference>
<protein>
    <submittedName>
        <fullName evidence="6">Sigma-70 family RNA polymerase sigma factor</fullName>
    </submittedName>
</protein>
<dbReference type="InterPro" id="IPR039425">
    <property type="entry name" value="RNA_pol_sigma-70-like"/>
</dbReference>
<evidence type="ECO:0000256" key="3">
    <source>
        <dbReference type="ARBA" id="ARBA00023082"/>
    </source>
</evidence>
<dbReference type="Proteomes" id="UP001431776">
    <property type="component" value="Unassembled WGS sequence"/>
</dbReference>
<dbReference type="InterPro" id="IPR014284">
    <property type="entry name" value="RNA_pol_sigma-70_dom"/>
</dbReference>
<name>A0AAW6U712_9BACT</name>
<sequence>MAKQDSGQFVRLWIQHQNDLLRAIAPLVGSVNDAQDVLQETALALWRKFDKYDQRQPFLPWAKQFAKYEVLMYHRRRQRYTFLSEQLIDALAERQKEAETIGENHRRVLADCMNHLRDSDQRLLRLRYAEPGTTIQQIAEATGQTANALYKTLQRIRRQLLLCIERKLAYPEG</sequence>
<dbReference type="SUPFAM" id="SSF88659">
    <property type="entry name" value="Sigma3 and sigma4 domains of RNA polymerase sigma factors"/>
    <property type="match status" value="1"/>
</dbReference>
<keyword evidence="2" id="KW-0805">Transcription regulation</keyword>
<proteinExistence type="inferred from homology"/>
<evidence type="ECO:0000313" key="7">
    <source>
        <dbReference type="Proteomes" id="UP001431776"/>
    </source>
</evidence>
<organism evidence="6 7">
    <name type="scientific">Anaerobaca lacustris</name>
    <dbReference type="NCBI Taxonomy" id="3044600"/>
    <lineage>
        <taxon>Bacteria</taxon>
        <taxon>Pseudomonadati</taxon>
        <taxon>Planctomycetota</taxon>
        <taxon>Phycisphaerae</taxon>
        <taxon>Sedimentisphaerales</taxon>
        <taxon>Anaerobacaceae</taxon>
        <taxon>Anaerobaca</taxon>
    </lineage>
</organism>
<keyword evidence="3" id="KW-0731">Sigma factor</keyword>
<dbReference type="Pfam" id="PF04542">
    <property type="entry name" value="Sigma70_r2"/>
    <property type="match status" value="1"/>
</dbReference>
<dbReference type="RefSeq" id="WP_349246742.1">
    <property type="nucleotide sequence ID" value="NZ_JASCXX010000033.1"/>
</dbReference>
<evidence type="ECO:0000259" key="5">
    <source>
        <dbReference type="Pfam" id="PF04542"/>
    </source>
</evidence>
<dbReference type="NCBIfam" id="TIGR02989">
    <property type="entry name" value="Sig-70_gvs1"/>
    <property type="match status" value="1"/>
</dbReference>
<keyword evidence="4" id="KW-0804">Transcription</keyword>
<dbReference type="AlphaFoldDB" id="A0AAW6U712"/>
<dbReference type="InterPro" id="IPR014331">
    <property type="entry name" value="RNA_pol_sigma70_ECF_RHOBA"/>
</dbReference>
<dbReference type="InterPro" id="IPR013324">
    <property type="entry name" value="RNA_pol_sigma_r3/r4-like"/>
</dbReference>
<evidence type="ECO:0000256" key="4">
    <source>
        <dbReference type="ARBA" id="ARBA00023163"/>
    </source>
</evidence>
<evidence type="ECO:0000256" key="1">
    <source>
        <dbReference type="ARBA" id="ARBA00010641"/>
    </source>
</evidence>
<dbReference type="GO" id="GO:0006352">
    <property type="term" value="P:DNA-templated transcription initiation"/>
    <property type="evidence" value="ECO:0007669"/>
    <property type="project" value="InterPro"/>
</dbReference>
<dbReference type="InterPro" id="IPR013325">
    <property type="entry name" value="RNA_pol_sigma_r2"/>
</dbReference>
<keyword evidence="7" id="KW-1185">Reference proteome</keyword>
<dbReference type="InterPro" id="IPR036388">
    <property type="entry name" value="WH-like_DNA-bd_sf"/>
</dbReference>
<comment type="similarity">
    <text evidence="1">Belongs to the sigma-70 factor family. ECF subfamily.</text>
</comment>
<dbReference type="Gene3D" id="1.10.10.10">
    <property type="entry name" value="Winged helix-like DNA-binding domain superfamily/Winged helix DNA-binding domain"/>
    <property type="match status" value="1"/>
</dbReference>
<comment type="caution">
    <text evidence="6">The sequence shown here is derived from an EMBL/GenBank/DDBJ whole genome shotgun (WGS) entry which is preliminary data.</text>
</comment>
<gene>
    <name evidence="6" type="ORF">QJ522_19905</name>
</gene>